<dbReference type="InterPro" id="IPR048336">
    <property type="entry name" value="StiP-like"/>
</dbReference>
<sequence>MFVKERYTFCGSYLPEDVCFLLKPVSLDYTDVRERERMMQVEGRHYSELLPKEYLPSRQYKNIFYTVFQLNKRKLATHILALANRLNEKNPLVLVSLARAGTPIGVLLKRCLQEFFNRDVPHYSISIILERGIDNNALRYILSQHDAQGRDIVFIDGWTGKGGIAREVEKWVTSFNHQHGARISPALYVVSDIAGYSGVAATTSDYVIPSALLNATINGLVSRSVLNKDYLNEDDFHGCKFYPEFSEQDLSLWYVDRLMEEIRTLDSPSPCIDVDYERLRKENRALITKLMHRYRIQDRTLIRPGIGEAIRVLLRRVPDRILLQNKKSPHISPFLILADDKNVPIEEVKMLPYQAVGIVSQVKGHS</sequence>
<accession>A0A450XZK3</accession>
<dbReference type="InterPro" id="IPR028157">
    <property type="entry name" value="PELOTA_dom"/>
</dbReference>
<reference evidence="3" key="1">
    <citation type="submission" date="2019-02" db="EMBL/GenBank/DDBJ databases">
        <authorList>
            <person name="Gruber-Vodicka R. H."/>
            <person name="Seah K. B. B."/>
        </authorList>
    </citation>
    <scope>NUCLEOTIDE SEQUENCE</scope>
    <source>
        <strain evidence="4">BECK_BZ198</strain>
        <strain evidence="3">BECK_BZ199</strain>
    </source>
</reference>
<dbReference type="EMBL" id="CAADGH010000077">
    <property type="protein sequence ID" value="VFK76828.1"/>
    <property type="molecule type" value="Genomic_DNA"/>
</dbReference>
<dbReference type="AlphaFoldDB" id="A0A450XZK3"/>
<dbReference type="EMBL" id="CAADFQ010000079">
    <property type="protein sequence ID" value="VFK34673.1"/>
    <property type="molecule type" value="Genomic_DNA"/>
</dbReference>
<dbReference type="Gene3D" id="3.40.50.2020">
    <property type="match status" value="1"/>
</dbReference>
<evidence type="ECO:0000313" key="3">
    <source>
        <dbReference type="EMBL" id="VFK34673.1"/>
    </source>
</evidence>
<gene>
    <name evidence="4" type="ORF">BECKMB1821H_GA0114242_107712</name>
    <name evidence="3" type="ORF">BECKMB1821I_GA0114274_107912</name>
</gene>
<evidence type="ECO:0000259" key="2">
    <source>
        <dbReference type="Pfam" id="PF15608"/>
    </source>
</evidence>
<dbReference type="Pfam" id="PF11202">
    <property type="entry name" value="StiP"/>
    <property type="match status" value="1"/>
</dbReference>
<dbReference type="InterPro" id="IPR011215">
    <property type="entry name" value="StiP_N"/>
</dbReference>
<dbReference type="PIRSF" id="PIRSF020979">
    <property type="entry name" value="UCP020979"/>
    <property type="match status" value="1"/>
</dbReference>
<organism evidence="3">
    <name type="scientific">Candidatus Kentrum sp. MB</name>
    <dbReference type="NCBI Taxonomy" id="2138164"/>
    <lineage>
        <taxon>Bacteria</taxon>
        <taxon>Pseudomonadati</taxon>
        <taxon>Pseudomonadota</taxon>
        <taxon>Gammaproteobacteria</taxon>
        <taxon>Candidatus Kentrum</taxon>
    </lineage>
</organism>
<dbReference type="Pfam" id="PF15608">
    <property type="entry name" value="PELOTA_1"/>
    <property type="match status" value="1"/>
</dbReference>
<name>A0A450XZK3_9GAMM</name>
<feature type="domain" description="Cysteine protease StiP N-terminal" evidence="1">
    <location>
        <begin position="11"/>
        <end position="258"/>
    </location>
</feature>
<dbReference type="InterPro" id="IPR029057">
    <property type="entry name" value="PRTase-like"/>
</dbReference>
<proteinExistence type="predicted"/>
<feature type="domain" description="PELOTA RNA-binding" evidence="2">
    <location>
        <begin position="284"/>
        <end position="360"/>
    </location>
</feature>
<evidence type="ECO:0000313" key="4">
    <source>
        <dbReference type="EMBL" id="VFK76828.1"/>
    </source>
</evidence>
<dbReference type="SUPFAM" id="SSF53271">
    <property type="entry name" value="PRTase-like"/>
    <property type="match status" value="1"/>
</dbReference>
<evidence type="ECO:0000259" key="1">
    <source>
        <dbReference type="Pfam" id="PF11202"/>
    </source>
</evidence>
<protein>
    <submittedName>
        <fullName evidence="3">PELOTA RNA binding domain-containing protein</fullName>
    </submittedName>
</protein>